<evidence type="ECO:0000313" key="2">
    <source>
        <dbReference type="EMBL" id="WQQ27563.1"/>
    </source>
</evidence>
<reference evidence="3" key="1">
    <citation type="submission" date="2023-12" db="EMBL/GenBank/DDBJ databases">
        <title>Novel species in genus Nocardioides.</title>
        <authorList>
            <person name="Zhou H."/>
        </authorList>
    </citation>
    <scope>NUCLEOTIDE SEQUENCE [LARGE SCALE GENOMIC DNA]</scope>
    <source>
        <strain evidence="3">HM61</strain>
    </source>
</reference>
<accession>A0ABZ0ZWB0</accession>
<dbReference type="SUPFAM" id="SSF52317">
    <property type="entry name" value="Class I glutamine amidotransferase-like"/>
    <property type="match status" value="1"/>
</dbReference>
<keyword evidence="3" id="KW-1185">Reference proteome</keyword>
<dbReference type="CDD" id="cd01741">
    <property type="entry name" value="GATase1_1"/>
    <property type="match status" value="1"/>
</dbReference>
<keyword evidence="2" id="KW-0315">Glutamine amidotransferase</keyword>
<dbReference type="EMBL" id="CP141059">
    <property type="protein sequence ID" value="WQQ27563.1"/>
    <property type="molecule type" value="Genomic_DNA"/>
</dbReference>
<dbReference type="GO" id="GO:0016787">
    <property type="term" value="F:hydrolase activity"/>
    <property type="evidence" value="ECO:0007669"/>
    <property type="project" value="UniProtKB-KW"/>
</dbReference>
<protein>
    <submittedName>
        <fullName evidence="2">Type 1 glutamine amidotransferase</fullName>
        <ecNumber evidence="2">3.4.-.-</ecNumber>
    </submittedName>
</protein>
<evidence type="ECO:0000313" key="3">
    <source>
        <dbReference type="Proteomes" id="UP001327225"/>
    </source>
</evidence>
<dbReference type="PROSITE" id="PS51273">
    <property type="entry name" value="GATASE_TYPE_1"/>
    <property type="match status" value="1"/>
</dbReference>
<organism evidence="2 3">
    <name type="scientific">Nocardioides bizhenqiangii</name>
    <dbReference type="NCBI Taxonomy" id="3095076"/>
    <lineage>
        <taxon>Bacteria</taxon>
        <taxon>Bacillati</taxon>
        <taxon>Actinomycetota</taxon>
        <taxon>Actinomycetes</taxon>
        <taxon>Propionibacteriales</taxon>
        <taxon>Nocardioidaceae</taxon>
        <taxon>Nocardioides</taxon>
    </lineage>
</organism>
<dbReference type="PANTHER" id="PTHR42695">
    <property type="entry name" value="GLUTAMINE AMIDOTRANSFERASE YLR126C-RELATED"/>
    <property type="match status" value="1"/>
</dbReference>
<dbReference type="InterPro" id="IPR044992">
    <property type="entry name" value="ChyE-like"/>
</dbReference>
<dbReference type="PANTHER" id="PTHR42695:SF5">
    <property type="entry name" value="GLUTAMINE AMIDOTRANSFERASE YLR126C-RELATED"/>
    <property type="match status" value="1"/>
</dbReference>
<dbReference type="Proteomes" id="UP001327225">
    <property type="component" value="Chromosome"/>
</dbReference>
<dbReference type="InterPro" id="IPR017926">
    <property type="entry name" value="GATASE"/>
</dbReference>
<dbReference type="Gene3D" id="3.40.50.880">
    <property type="match status" value="1"/>
</dbReference>
<feature type="domain" description="Glutamine amidotransferase" evidence="1">
    <location>
        <begin position="43"/>
        <end position="174"/>
    </location>
</feature>
<gene>
    <name evidence="2" type="ORF">SHK19_04855</name>
</gene>
<dbReference type="RefSeq" id="WP_322456630.1">
    <property type="nucleotide sequence ID" value="NZ_CP141059.1"/>
</dbReference>
<evidence type="ECO:0000259" key="1">
    <source>
        <dbReference type="Pfam" id="PF00117"/>
    </source>
</evidence>
<dbReference type="EC" id="3.4.-.-" evidence="2"/>
<keyword evidence="2" id="KW-0378">Hydrolase</keyword>
<sequence>MSVLVVEHVPWEPAGRIHMQCLAEGLDVRTVNALRGDRFGEVESLAGVVVMGGPMRATDWRNHPRLEDEVALLRDAVTADVPCLGICLGHQLLALACGGSLETAQTAEIGVAPVEVMAESVLGRVGDRVDVLHWHADVVSLPSGADLLARSDQCENQAFRLGSAVGLQFHLEVDQALFARWLSVPEMAAELPAGIDHEAALRAAEPTMAELARMVFSDFTSRASARAGQLSQSGPASTD</sequence>
<proteinExistence type="predicted"/>
<dbReference type="InterPro" id="IPR029062">
    <property type="entry name" value="Class_I_gatase-like"/>
</dbReference>
<name>A0ABZ0ZWB0_9ACTN</name>
<dbReference type="Pfam" id="PF00117">
    <property type="entry name" value="GATase"/>
    <property type="match status" value="1"/>
</dbReference>